<dbReference type="Proteomes" id="UP001234178">
    <property type="component" value="Unassembled WGS sequence"/>
</dbReference>
<sequence>MNETFKLLWDGLTHSNKMKLLCAREKDRREVAEKQRQMDTEIYALKEKLQTLSLKLNSPAKKNTCEYF</sequence>
<comment type="caution">
    <text evidence="1">The sequence shown here is derived from an EMBL/GenBank/DDBJ whole genome shotgun (WGS) entry which is preliminary data.</text>
</comment>
<evidence type="ECO:0000313" key="2">
    <source>
        <dbReference type="Proteomes" id="UP001234178"/>
    </source>
</evidence>
<name>A0ABQ9YUH7_9CRUS</name>
<protein>
    <submittedName>
        <fullName evidence="1">Uncharacterized protein</fullName>
    </submittedName>
</protein>
<reference evidence="1 2" key="1">
    <citation type="journal article" date="2023" name="Nucleic Acids Res.">
        <title>The hologenome of Daphnia magna reveals possible DNA methylation and microbiome-mediated evolution of the host genome.</title>
        <authorList>
            <person name="Chaturvedi A."/>
            <person name="Li X."/>
            <person name="Dhandapani V."/>
            <person name="Marshall H."/>
            <person name="Kissane S."/>
            <person name="Cuenca-Cambronero M."/>
            <person name="Asole G."/>
            <person name="Calvet F."/>
            <person name="Ruiz-Romero M."/>
            <person name="Marangio P."/>
            <person name="Guigo R."/>
            <person name="Rago D."/>
            <person name="Mirbahai L."/>
            <person name="Eastwood N."/>
            <person name="Colbourne J.K."/>
            <person name="Zhou J."/>
            <person name="Mallon E."/>
            <person name="Orsini L."/>
        </authorList>
    </citation>
    <scope>NUCLEOTIDE SEQUENCE [LARGE SCALE GENOMIC DNA]</scope>
    <source>
        <strain evidence="1">LRV0_1</strain>
    </source>
</reference>
<organism evidence="1 2">
    <name type="scientific">Daphnia magna</name>
    <dbReference type="NCBI Taxonomy" id="35525"/>
    <lineage>
        <taxon>Eukaryota</taxon>
        <taxon>Metazoa</taxon>
        <taxon>Ecdysozoa</taxon>
        <taxon>Arthropoda</taxon>
        <taxon>Crustacea</taxon>
        <taxon>Branchiopoda</taxon>
        <taxon>Diplostraca</taxon>
        <taxon>Cladocera</taxon>
        <taxon>Anomopoda</taxon>
        <taxon>Daphniidae</taxon>
        <taxon>Daphnia</taxon>
    </lineage>
</organism>
<keyword evidence="2" id="KW-1185">Reference proteome</keyword>
<evidence type="ECO:0000313" key="1">
    <source>
        <dbReference type="EMBL" id="KAK4004294.1"/>
    </source>
</evidence>
<dbReference type="EMBL" id="JAOYFB010000001">
    <property type="protein sequence ID" value="KAK4004294.1"/>
    <property type="molecule type" value="Genomic_DNA"/>
</dbReference>
<proteinExistence type="predicted"/>
<gene>
    <name evidence="1" type="ORF">OUZ56_006034</name>
</gene>
<accession>A0ABQ9YUH7</accession>